<evidence type="ECO:0000313" key="3">
    <source>
        <dbReference type="Proteomes" id="UP000789396"/>
    </source>
</evidence>
<feature type="compositionally biased region" description="Basic and acidic residues" evidence="1">
    <location>
        <begin position="18"/>
        <end position="28"/>
    </location>
</feature>
<comment type="caution">
    <text evidence="2">The sequence shown here is derived from an EMBL/GenBank/DDBJ whole genome shotgun (WGS) entry which is preliminary data.</text>
</comment>
<dbReference type="AlphaFoldDB" id="A0A9N9JEQ5"/>
<keyword evidence="3" id="KW-1185">Reference proteome</keyword>
<evidence type="ECO:0000313" key="2">
    <source>
        <dbReference type="EMBL" id="CAG8777154.1"/>
    </source>
</evidence>
<accession>A0A9N9JEQ5</accession>
<name>A0A9N9JEQ5_9GLOM</name>
<reference evidence="2" key="1">
    <citation type="submission" date="2021-06" db="EMBL/GenBank/DDBJ databases">
        <authorList>
            <person name="Kallberg Y."/>
            <person name="Tangrot J."/>
            <person name="Rosling A."/>
        </authorList>
    </citation>
    <scope>NUCLEOTIDE SEQUENCE</scope>
    <source>
        <strain evidence="2">IN212</strain>
    </source>
</reference>
<gene>
    <name evidence="2" type="ORF">RFULGI_LOCUS15515</name>
</gene>
<protein>
    <submittedName>
        <fullName evidence="2">1863_t:CDS:1</fullName>
    </submittedName>
</protein>
<feature type="region of interest" description="Disordered" evidence="1">
    <location>
        <begin position="18"/>
        <end position="39"/>
    </location>
</feature>
<dbReference type="EMBL" id="CAJVPZ010050176">
    <property type="protein sequence ID" value="CAG8777154.1"/>
    <property type="molecule type" value="Genomic_DNA"/>
</dbReference>
<feature type="compositionally biased region" description="Basic residues" evidence="1">
    <location>
        <begin position="29"/>
        <end position="39"/>
    </location>
</feature>
<evidence type="ECO:0000256" key="1">
    <source>
        <dbReference type="SAM" id="MobiDB-lite"/>
    </source>
</evidence>
<dbReference type="Proteomes" id="UP000789396">
    <property type="component" value="Unassembled WGS sequence"/>
</dbReference>
<proteinExistence type="predicted"/>
<sequence length="39" mass="4372">TMPFAQLLINKASLKALKDAEKETEKKANKIKRKKESAA</sequence>
<feature type="non-terminal residue" evidence="2">
    <location>
        <position position="1"/>
    </location>
</feature>
<organism evidence="2 3">
    <name type="scientific">Racocetra fulgida</name>
    <dbReference type="NCBI Taxonomy" id="60492"/>
    <lineage>
        <taxon>Eukaryota</taxon>
        <taxon>Fungi</taxon>
        <taxon>Fungi incertae sedis</taxon>
        <taxon>Mucoromycota</taxon>
        <taxon>Glomeromycotina</taxon>
        <taxon>Glomeromycetes</taxon>
        <taxon>Diversisporales</taxon>
        <taxon>Gigasporaceae</taxon>
        <taxon>Racocetra</taxon>
    </lineage>
</organism>